<dbReference type="Proteomes" id="UP001172082">
    <property type="component" value="Unassembled WGS sequence"/>
</dbReference>
<name>A0ABT8KLQ6_9BACT</name>
<dbReference type="RefSeq" id="WP_346750680.1">
    <property type="nucleotide sequence ID" value="NZ_JAUJEA010000001.1"/>
</dbReference>
<gene>
    <name evidence="1" type="ORF">QQ008_04775</name>
</gene>
<evidence type="ECO:0000313" key="1">
    <source>
        <dbReference type="EMBL" id="MDN5200658.1"/>
    </source>
</evidence>
<reference evidence="1" key="1">
    <citation type="submission" date="2023-06" db="EMBL/GenBank/DDBJ databases">
        <title>Genomic of Parafulvivirga corallium.</title>
        <authorList>
            <person name="Wang G."/>
        </authorList>
    </citation>
    <scope>NUCLEOTIDE SEQUENCE</scope>
    <source>
        <strain evidence="1">BMA10</strain>
    </source>
</reference>
<evidence type="ECO:0008006" key="3">
    <source>
        <dbReference type="Google" id="ProtNLM"/>
    </source>
</evidence>
<evidence type="ECO:0000313" key="2">
    <source>
        <dbReference type="Proteomes" id="UP001172082"/>
    </source>
</evidence>
<comment type="caution">
    <text evidence="1">The sequence shown here is derived from an EMBL/GenBank/DDBJ whole genome shotgun (WGS) entry which is preliminary data.</text>
</comment>
<dbReference type="PROSITE" id="PS51257">
    <property type="entry name" value="PROKAR_LIPOPROTEIN"/>
    <property type="match status" value="1"/>
</dbReference>
<sequence>MRNLGILGLLFSVILMSCSEEKVVPVADLEDRVNLSGLKSGQKSFYKRYTSTCENINGDFEFTGDTLVLEVVKNNNKFRLKEYFTPDSPSSKSGNNTGPVEYSITIRDTYALIPDRGESALFFFYANDTLHLQPEHDITLTQQACRLMTSDTPFDGNDIGFVKSFQIGSLELQDKTAVSCEPYFDLDAYLLYNGNELYVSHTTSFVTQVSGWVLIEE</sequence>
<keyword evidence="2" id="KW-1185">Reference proteome</keyword>
<organism evidence="1 2">
    <name type="scientific">Splendidivirga corallicola</name>
    <dbReference type="NCBI Taxonomy" id="3051826"/>
    <lineage>
        <taxon>Bacteria</taxon>
        <taxon>Pseudomonadati</taxon>
        <taxon>Bacteroidota</taxon>
        <taxon>Cytophagia</taxon>
        <taxon>Cytophagales</taxon>
        <taxon>Splendidivirgaceae</taxon>
        <taxon>Splendidivirga</taxon>
    </lineage>
</organism>
<dbReference type="EMBL" id="JAUJEA010000001">
    <property type="protein sequence ID" value="MDN5200658.1"/>
    <property type="molecule type" value="Genomic_DNA"/>
</dbReference>
<proteinExistence type="predicted"/>
<protein>
    <recommendedName>
        <fullName evidence="3">Lipoprotein</fullName>
    </recommendedName>
</protein>
<accession>A0ABT8KLQ6</accession>